<dbReference type="PANTHER" id="PTHR47328">
    <property type="match status" value="1"/>
</dbReference>
<organism evidence="1 2">
    <name type="scientific">Pseudomonas nitroreducens</name>
    <dbReference type="NCBI Taxonomy" id="46680"/>
    <lineage>
        <taxon>Bacteria</taxon>
        <taxon>Pseudomonadati</taxon>
        <taxon>Pseudomonadota</taxon>
        <taxon>Gammaproteobacteria</taxon>
        <taxon>Pseudomonadales</taxon>
        <taxon>Pseudomonadaceae</taxon>
        <taxon>Pseudomonas</taxon>
    </lineage>
</organism>
<dbReference type="InterPro" id="IPR035959">
    <property type="entry name" value="RutC-like_sf"/>
</dbReference>
<dbReference type="CDD" id="cd06150">
    <property type="entry name" value="YjgF_YER057c_UK114_like_2"/>
    <property type="match status" value="1"/>
</dbReference>
<comment type="caution">
    <text evidence="1">The sequence shown here is derived from an EMBL/GenBank/DDBJ whole genome shotgun (WGS) entry which is preliminary data.</text>
</comment>
<reference evidence="1 2" key="1">
    <citation type="submission" date="2017-06" db="EMBL/GenBank/DDBJ databases">
        <title>Draft genome of Pseudomonas nitroreducens DF05.</title>
        <authorList>
            <person name="Iyer R."/>
        </authorList>
    </citation>
    <scope>NUCLEOTIDE SEQUENCE [LARGE SCALE GENOMIC DNA]</scope>
    <source>
        <strain evidence="1 2">DF05</strain>
    </source>
</reference>
<dbReference type="Proteomes" id="UP000198145">
    <property type="component" value="Unassembled WGS sequence"/>
</dbReference>
<gene>
    <name evidence="1" type="ORF">CEG18_19640</name>
</gene>
<accession>A0A246F6X2</accession>
<evidence type="ECO:0000313" key="2">
    <source>
        <dbReference type="Proteomes" id="UP000198145"/>
    </source>
</evidence>
<dbReference type="PANTHER" id="PTHR47328:SF1">
    <property type="entry name" value="RUTC FAMILY PROTEIN YOAB"/>
    <property type="match status" value="1"/>
</dbReference>
<evidence type="ECO:0000313" key="1">
    <source>
        <dbReference type="EMBL" id="OWP48957.1"/>
    </source>
</evidence>
<protein>
    <recommendedName>
        <fullName evidence="3">RidA family protein</fullName>
    </recommendedName>
</protein>
<dbReference type="InterPro" id="IPR035709">
    <property type="entry name" value="YoaB-like"/>
</dbReference>
<dbReference type="eggNOG" id="COG0251">
    <property type="taxonomic scope" value="Bacteria"/>
</dbReference>
<proteinExistence type="predicted"/>
<dbReference type="RefSeq" id="WP_088419903.1">
    <property type="nucleotide sequence ID" value="NZ_NJBA01000007.1"/>
</dbReference>
<sequence length="117" mass="12650">MAIQRLHTNQRMSQVVIHNGTAYLAGQVADDLTANVEQQTREVLASVERLLDEAGTDKSRILSATIYLKDVAADFAGMNGVWDQWVPQGCAPARATVQAALCYPEILVEVSIVAALP</sequence>
<dbReference type="AlphaFoldDB" id="A0A246F6X2"/>
<evidence type="ECO:0008006" key="3">
    <source>
        <dbReference type="Google" id="ProtNLM"/>
    </source>
</evidence>
<dbReference type="Pfam" id="PF01042">
    <property type="entry name" value="Ribonuc_L-PSP"/>
    <property type="match status" value="1"/>
</dbReference>
<dbReference type="SUPFAM" id="SSF55298">
    <property type="entry name" value="YjgF-like"/>
    <property type="match status" value="1"/>
</dbReference>
<dbReference type="Gene3D" id="3.30.1330.40">
    <property type="entry name" value="RutC-like"/>
    <property type="match status" value="1"/>
</dbReference>
<dbReference type="STRING" id="46680.GCA_000807755_06972"/>
<name>A0A246F6X2_PSENT</name>
<dbReference type="InterPro" id="IPR006175">
    <property type="entry name" value="YjgF/YER057c/UK114"/>
</dbReference>
<dbReference type="EMBL" id="NJBA01000007">
    <property type="protein sequence ID" value="OWP48957.1"/>
    <property type="molecule type" value="Genomic_DNA"/>
</dbReference>